<dbReference type="AlphaFoldDB" id="B8HNC6"/>
<dbReference type="PANTHER" id="PTHR45947:SF3">
    <property type="entry name" value="SULFOQUINOVOSYL TRANSFERASE SQD2"/>
    <property type="match status" value="1"/>
</dbReference>
<name>B8HNC6_CYAP4</name>
<dbReference type="CAZy" id="GT4">
    <property type="family name" value="Glycosyltransferase Family 4"/>
</dbReference>
<feature type="domain" description="Glycosyl transferase family 1" evidence="1">
    <location>
        <begin position="206"/>
        <end position="371"/>
    </location>
</feature>
<reference evidence="2" key="1">
    <citation type="submission" date="2009-01" db="EMBL/GenBank/DDBJ databases">
        <title>Complete sequence of chromosome Cyanothece sp. PCC 7425.</title>
        <authorList>
            <consortium name="US DOE Joint Genome Institute"/>
            <person name="Lucas S."/>
            <person name="Copeland A."/>
            <person name="Lapidus A."/>
            <person name="Glavina del Rio T."/>
            <person name="Dalin E."/>
            <person name="Tice H."/>
            <person name="Bruce D."/>
            <person name="Goodwin L."/>
            <person name="Pitluck S."/>
            <person name="Sims D."/>
            <person name="Meineke L."/>
            <person name="Brettin T."/>
            <person name="Detter J.C."/>
            <person name="Han C."/>
            <person name="Larimer F."/>
            <person name="Land M."/>
            <person name="Hauser L."/>
            <person name="Kyrpides N."/>
            <person name="Ovchinnikova G."/>
            <person name="Liberton M."/>
            <person name="Stoeckel J."/>
            <person name="Banerjee A."/>
            <person name="Singh A."/>
            <person name="Page L."/>
            <person name="Sato H."/>
            <person name="Zhao L."/>
            <person name="Sherman L."/>
            <person name="Pakrasi H."/>
            <person name="Richardson P."/>
        </authorList>
    </citation>
    <scope>NUCLEOTIDE SEQUENCE</scope>
    <source>
        <strain evidence="2">PCC 7425</strain>
    </source>
</reference>
<dbReference type="InterPro" id="IPR050194">
    <property type="entry name" value="Glycosyltransferase_grp1"/>
</dbReference>
<dbReference type="Gene3D" id="3.40.50.2000">
    <property type="entry name" value="Glycogen Phosphorylase B"/>
    <property type="match status" value="2"/>
</dbReference>
<dbReference type="EMBL" id="CP001344">
    <property type="protein sequence ID" value="ACL47253.1"/>
    <property type="molecule type" value="Genomic_DNA"/>
</dbReference>
<dbReference type="CDD" id="cd03801">
    <property type="entry name" value="GT4_PimA-like"/>
    <property type="match status" value="1"/>
</dbReference>
<dbReference type="OrthoDB" id="9790710at2"/>
<proteinExistence type="predicted"/>
<protein>
    <submittedName>
        <fullName evidence="2">Glycosyl transferase group 1</fullName>
    </submittedName>
</protein>
<accession>B8HNC6</accession>
<sequence length="405" mass="45440">MTKYRILLVSSHPVQYAAPIYRWMAQHPKLEIFVAYCSLYGAEALFDQGFGQEITWDVSLLNGYPWVQLENKSPMASLNRFFGLINPSIWKHIRSEKYDAVIAYTGYNYFTFWIAYFATKFSQKRFLFSTDAHEIAPHGSPKLKSLLKQVVLPKIFALADKVIVSSSLGVDYVKSLGIPEADIVLTPFAVDNSWWIEQSKNVNKFEVRSTWGIPEAAKIILFCAKLIPRKRPQDLLQAFAKADIPDSYLVFAGDGEMRHELEAKARMIGIADKVRFLGFVNQSQLPAVYTSADVFTFCSDNEPFGVVVNEAMLCGCPVVVSNRVGARLDLVREGETGFIYTCGDVDALAKVLTKILLDNELRNKMSIAAIERMKSWSPRENVEAIVEALDMLVPGKSTSVSAQSD</sequence>
<keyword evidence="2" id="KW-0808">Transferase</keyword>
<gene>
    <name evidence="2" type="ordered locus">Cyan7425_4955</name>
</gene>
<dbReference type="KEGG" id="cyn:Cyan7425_4955"/>
<dbReference type="PANTHER" id="PTHR45947">
    <property type="entry name" value="SULFOQUINOVOSYL TRANSFERASE SQD2"/>
    <property type="match status" value="1"/>
</dbReference>
<dbReference type="InterPro" id="IPR001296">
    <property type="entry name" value="Glyco_trans_1"/>
</dbReference>
<organism evidence="2">
    <name type="scientific">Cyanothece sp. (strain PCC 7425 / ATCC 29141)</name>
    <dbReference type="NCBI Taxonomy" id="395961"/>
    <lineage>
        <taxon>Bacteria</taxon>
        <taxon>Bacillati</taxon>
        <taxon>Cyanobacteriota</taxon>
        <taxon>Cyanophyceae</taxon>
        <taxon>Gomontiellales</taxon>
        <taxon>Cyanothecaceae</taxon>
        <taxon>Cyanothece</taxon>
    </lineage>
</organism>
<dbReference type="Pfam" id="PF00534">
    <property type="entry name" value="Glycos_transf_1"/>
    <property type="match status" value="1"/>
</dbReference>
<dbReference type="STRING" id="395961.Cyan7425_4955"/>
<evidence type="ECO:0000259" key="1">
    <source>
        <dbReference type="Pfam" id="PF00534"/>
    </source>
</evidence>
<dbReference type="GO" id="GO:0016757">
    <property type="term" value="F:glycosyltransferase activity"/>
    <property type="evidence" value="ECO:0007669"/>
    <property type="project" value="InterPro"/>
</dbReference>
<dbReference type="SUPFAM" id="SSF53756">
    <property type="entry name" value="UDP-Glycosyltransferase/glycogen phosphorylase"/>
    <property type="match status" value="1"/>
</dbReference>
<evidence type="ECO:0000313" key="2">
    <source>
        <dbReference type="EMBL" id="ACL47253.1"/>
    </source>
</evidence>
<dbReference type="HOGENOM" id="CLU_009583_5_0_3"/>
<dbReference type="eggNOG" id="COG0438">
    <property type="taxonomic scope" value="Bacteria"/>
</dbReference>